<comment type="caution">
    <text evidence="6">The sequence shown here is derived from an EMBL/GenBank/DDBJ whole genome shotgun (WGS) entry which is preliminary data.</text>
</comment>
<evidence type="ECO:0000259" key="5">
    <source>
        <dbReference type="PROSITE" id="PS50931"/>
    </source>
</evidence>
<reference evidence="6" key="1">
    <citation type="journal article" date="2014" name="Int. J. Syst. Evol. Microbiol.">
        <title>Complete genome sequence of Corynebacterium casei LMG S-19264T (=DSM 44701T), isolated from a smear-ripened cheese.</title>
        <authorList>
            <consortium name="US DOE Joint Genome Institute (JGI-PGF)"/>
            <person name="Walter F."/>
            <person name="Albersmeier A."/>
            <person name="Kalinowski J."/>
            <person name="Ruckert C."/>
        </authorList>
    </citation>
    <scope>NUCLEOTIDE SEQUENCE</scope>
    <source>
        <strain evidence="6">CGMCC 1.15725</strain>
    </source>
</reference>
<evidence type="ECO:0000256" key="2">
    <source>
        <dbReference type="ARBA" id="ARBA00023015"/>
    </source>
</evidence>
<feature type="domain" description="HTH lysR-type" evidence="5">
    <location>
        <begin position="11"/>
        <end position="64"/>
    </location>
</feature>
<dbReference type="InterPro" id="IPR005119">
    <property type="entry name" value="LysR_subst-bd"/>
</dbReference>
<dbReference type="FunFam" id="1.10.10.10:FF:000001">
    <property type="entry name" value="LysR family transcriptional regulator"/>
    <property type="match status" value="1"/>
</dbReference>
<evidence type="ECO:0000256" key="4">
    <source>
        <dbReference type="ARBA" id="ARBA00023163"/>
    </source>
</evidence>
<dbReference type="InterPro" id="IPR050176">
    <property type="entry name" value="LTTR"/>
</dbReference>
<dbReference type="Proteomes" id="UP000646365">
    <property type="component" value="Unassembled WGS sequence"/>
</dbReference>
<dbReference type="EMBL" id="BMJQ01000007">
    <property type="protein sequence ID" value="GGF21756.1"/>
    <property type="molecule type" value="Genomic_DNA"/>
</dbReference>
<keyword evidence="2" id="KW-0805">Transcription regulation</keyword>
<evidence type="ECO:0000256" key="1">
    <source>
        <dbReference type="ARBA" id="ARBA00009437"/>
    </source>
</evidence>
<dbReference type="Pfam" id="PF00126">
    <property type="entry name" value="HTH_1"/>
    <property type="match status" value="1"/>
</dbReference>
<keyword evidence="4" id="KW-0804">Transcription</keyword>
<dbReference type="InterPro" id="IPR000847">
    <property type="entry name" value="LysR_HTH_N"/>
</dbReference>
<dbReference type="PRINTS" id="PR00039">
    <property type="entry name" value="HTHLYSR"/>
</dbReference>
<dbReference type="GO" id="GO:0003700">
    <property type="term" value="F:DNA-binding transcription factor activity"/>
    <property type="evidence" value="ECO:0007669"/>
    <property type="project" value="InterPro"/>
</dbReference>
<accession>A0A8J2YU05</accession>
<keyword evidence="7" id="KW-1185">Reference proteome</keyword>
<proteinExistence type="inferred from homology"/>
<dbReference type="PANTHER" id="PTHR30579">
    <property type="entry name" value="TRANSCRIPTIONAL REGULATOR"/>
    <property type="match status" value="1"/>
</dbReference>
<dbReference type="Gene3D" id="1.10.10.10">
    <property type="entry name" value="Winged helix-like DNA-binding domain superfamily/Winged helix DNA-binding domain"/>
    <property type="match status" value="1"/>
</dbReference>
<dbReference type="InterPro" id="IPR036388">
    <property type="entry name" value="WH-like_DNA-bd_sf"/>
</dbReference>
<sequence>MTETAMYDPVLLKSFLAVARARSFTEAGHRLGFQQPTVSQHIRKLEAETGRRLFVRDTHSVTLTVDGDAMVDFAQGILEANERAQRYFAGTELRGRLRFGASEDYVLSRLPEVLRAFQSRHPSVDLELTVGLSGALYEKLDAGELDLLFAKRRANDPRGQVVWRERLVWSGADPWRPDPDRPVPLILFQPPSITRTAAIEALERAGRPWRIACTSGSLSGLRAAALAGLGIIAQSRNLAVGGLHELPATSGLPELGETEFVVVGAGPRLLGPAAALGEALIANGDRFRAR</sequence>
<dbReference type="SUPFAM" id="SSF53850">
    <property type="entry name" value="Periplasmic binding protein-like II"/>
    <property type="match status" value="1"/>
</dbReference>
<dbReference type="InterPro" id="IPR036390">
    <property type="entry name" value="WH_DNA-bd_sf"/>
</dbReference>
<evidence type="ECO:0000313" key="6">
    <source>
        <dbReference type="EMBL" id="GGF21756.1"/>
    </source>
</evidence>
<reference evidence="6" key="2">
    <citation type="submission" date="2020-09" db="EMBL/GenBank/DDBJ databases">
        <authorList>
            <person name="Sun Q."/>
            <person name="Zhou Y."/>
        </authorList>
    </citation>
    <scope>NUCLEOTIDE SEQUENCE</scope>
    <source>
        <strain evidence="6">CGMCC 1.15725</strain>
    </source>
</reference>
<evidence type="ECO:0000313" key="7">
    <source>
        <dbReference type="Proteomes" id="UP000646365"/>
    </source>
</evidence>
<dbReference type="PROSITE" id="PS50931">
    <property type="entry name" value="HTH_LYSR"/>
    <property type="match status" value="1"/>
</dbReference>
<keyword evidence="3" id="KW-0238">DNA-binding</keyword>
<protein>
    <submittedName>
        <fullName evidence="6">LysR family transcriptional regulator</fullName>
    </submittedName>
</protein>
<name>A0A8J2YU05_9PROT</name>
<dbReference type="PANTHER" id="PTHR30579:SF7">
    <property type="entry name" value="HTH-TYPE TRANSCRIPTIONAL REGULATOR LRHA-RELATED"/>
    <property type="match status" value="1"/>
</dbReference>
<dbReference type="Gene3D" id="3.40.190.10">
    <property type="entry name" value="Periplasmic binding protein-like II"/>
    <property type="match status" value="2"/>
</dbReference>
<dbReference type="Pfam" id="PF03466">
    <property type="entry name" value="LysR_substrate"/>
    <property type="match status" value="1"/>
</dbReference>
<dbReference type="GO" id="GO:0003677">
    <property type="term" value="F:DNA binding"/>
    <property type="evidence" value="ECO:0007669"/>
    <property type="project" value="UniProtKB-KW"/>
</dbReference>
<dbReference type="SUPFAM" id="SSF46785">
    <property type="entry name" value="Winged helix' DNA-binding domain"/>
    <property type="match status" value="1"/>
</dbReference>
<comment type="similarity">
    <text evidence="1">Belongs to the LysR transcriptional regulatory family.</text>
</comment>
<evidence type="ECO:0000256" key="3">
    <source>
        <dbReference type="ARBA" id="ARBA00023125"/>
    </source>
</evidence>
<organism evidence="6 7">
    <name type="scientific">Aliidongia dinghuensis</name>
    <dbReference type="NCBI Taxonomy" id="1867774"/>
    <lineage>
        <taxon>Bacteria</taxon>
        <taxon>Pseudomonadati</taxon>
        <taxon>Pseudomonadota</taxon>
        <taxon>Alphaproteobacteria</taxon>
        <taxon>Rhodospirillales</taxon>
        <taxon>Dongiaceae</taxon>
        <taxon>Aliidongia</taxon>
    </lineage>
</organism>
<dbReference type="AlphaFoldDB" id="A0A8J2YU05"/>
<gene>
    <name evidence="6" type="ORF">GCM10011611_29780</name>
</gene>